<sequence length="335" mass="36568">MTRSFKPHSPRRSAQDALAHVTAEIVRLLDEGVMPWRAPWDAKLAMAATPGLPLRHTGEPYRGANVVLLWAAQMARGYSKRTWLTYRQAAQLGGQVRKGEKACPVIYYGQAIAKNEKRPAMGDDGEPARGYRFVKLFLVFNCEQIDDLPPHIGVEITPEPQAPDALDAWIGRLGAKIIVGGASAHYAPVTDTIHMPPRVSFLSDEHERATKYHELAHWTGHTSRLDRLGDYFTDRKAKFHEELVAELASATLGAMIGLAPSHLEDHAAYISDWAKLVRESPRAFLSAGAKAQAAVDWLIAHAGHPAGPSLTAHTSEAEVEALTSYQASGGVHASV</sequence>
<dbReference type="InterPro" id="IPR017113">
    <property type="entry name" value="Antirestriction_ArdC"/>
</dbReference>
<dbReference type="EMBL" id="CP047045">
    <property type="protein sequence ID" value="QGZ94904.1"/>
    <property type="molecule type" value="Genomic_DNA"/>
</dbReference>
<organism evidence="3 4">
    <name type="scientific">Terricaulis silvestris</name>
    <dbReference type="NCBI Taxonomy" id="2686094"/>
    <lineage>
        <taxon>Bacteria</taxon>
        <taxon>Pseudomonadati</taxon>
        <taxon>Pseudomonadota</taxon>
        <taxon>Alphaproteobacteria</taxon>
        <taxon>Caulobacterales</taxon>
        <taxon>Caulobacteraceae</taxon>
        <taxon>Terricaulis</taxon>
    </lineage>
</organism>
<gene>
    <name evidence="3" type="primary">traC</name>
    <name evidence="3" type="ORF">DSM104635_01739</name>
</gene>
<dbReference type="InterPro" id="IPR013610">
    <property type="entry name" value="ArdC_N"/>
</dbReference>
<evidence type="ECO:0000313" key="4">
    <source>
        <dbReference type="Proteomes" id="UP000431269"/>
    </source>
</evidence>
<accession>A0A6I6MPY4</accession>
<evidence type="ECO:0000313" key="3">
    <source>
        <dbReference type="EMBL" id="QGZ94904.1"/>
    </source>
</evidence>
<proteinExistence type="predicted"/>
<evidence type="ECO:0000259" key="2">
    <source>
        <dbReference type="Pfam" id="PF18818"/>
    </source>
</evidence>
<dbReference type="Proteomes" id="UP000431269">
    <property type="component" value="Chromosome"/>
</dbReference>
<dbReference type="Pfam" id="PF18818">
    <property type="entry name" value="MPTase-PolyVal"/>
    <property type="match status" value="1"/>
</dbReference>
<dbReference type="KEGG" id="tsv:DSM104635_01739"/>
<protein>
    <submittedName>
        <fullName evidence="3">DNA primase TraC</fullName>
        <ecNumber evidence="3">2.7.7.-</ecNumber>
    </submittedName>
</protein>
<dbReference type="Pfam" id="PF08401">
    <property type="entry name" value="ArdcN"/>
    <property type="match status" value="1"/>
</dbReference>
<keyword evidence="3" id="KW-0808">Transferase</keyword>
<dbReference type="GO" id="GO:0016779">
    <property type="term" value="F:nucleotidyltransferase activity"/>
    <property type="evidence" value="ECO:0007669"/>
    <property type="project" value="UniProtKB-KW"/>
</dbReference>
<keyword evidence="4" id="KW-1185">Reference proteome</keyword>
<feature type="domain" description="N-terminal" evidence="1">
    <location>
        <begin position="16"/>
        <end position="140"/>
    </location>
</feature>
<evidence type="ECO:0000259" key="1">
    <source>
        <dbReference type="Pfam" id="PF08401"/>
    </source>
</evidence>
<dbReference type="RefSeq" id="WP_158765806.1">
    <property type="nucleotide sequence ID" value="NZ_CP047045.1"/>
</dbReference>
<dbReference type="InterPro" id="IPR041459">
    <property type="entry name" value="MPTase-PolyVal"/>
</dbReference>
<reference evidence="4" key="1">
    <citation type="submission" date="2019-12" db="EMBL/GenBank/DDBJ databases">
        <title>Complete genome of Terracaulis silvestris 0127_4.</title>
        <authorList>
            <person name="Vieira S."/>
            <person name="Riedel T."/>
            <person name="Sproer C."/>
            <person name="Pascual J."/>
            <person name="Boedeker C."/>
            <person name="Overmann J."/>
        </authorList>
    </citation>
    <scope>NUCLEOTIDE SEQUENCE [LARGE SCALE GENOMIC DNA]</scope>
    <source>
        <strain evidence="4">0127_4</strain>
    </source>
</reference>
<dbReference type="PIRSF" id="PIRSF037112">
    <property type="entry name" value="Antirestriction_ArdC"/>
    <property type="match status" value="1"/>
</dbReference>
<keyword evidence="3" id="KW-0548">Nucleotidyltransferase</keyword>
<feature type="domain" description="Polyvalent protein metallopeptidase" evidence="2">
    <location>
        <begin position="165"/>
        <end position="289"/>
    </location>
</feature>
<dbReference type="AlphaFoldDB" id="A0A6I6MPY4"/>
<dbReference type="EC" id="2.7.7.-" evidence="3"/>
<name>A0A6I6MPY4_9CAUL</name>
<dbReference type="GO" id="GO:0003697">
    <property type="term" value="F:single-stranded DNA binding"/>
    <property type="evidence" value="ECO:0007669"/>
    <property type="project" value="InterPro"/>
</dbReference>